<dbReference type="PATRIC" id="fig|1309411.5.peg.473"/>
<dbReference type="Gene3D" id="3.40.50.720">
    <property type="entry name" value="NAD(P)-binding Rossmann-like Domain"/>
    <property type="match status" value="1"/>
</dbReference>
<keyword evidence="2 8" id="KW-0560">Oxidoreductase</keyword>
<feature type="domain" description="3-hydroxyacyl-CoA dehydrogenase C-terminal" evidence="6">
    <location>
        <begin position="182"/>
        <end position="278"/>
    </location>
</feature>
<dbReference type="EMBL" id="JAVDQK010000002">
    <property type="protein sequence ID" value="MDR6217159.1"/>
    <property type="molecule type" value="Genomic_DNA"/>
</dbReference>
<evidence type="ECO:0000256" key="5">
    <source>
        <dbReference type="PIRSR" id="PIRSR000105-3"/>
    </source>
</evidence>
<dbReference type="RefSeq" id="WP_046842633.1">
    <property type="nucleotide sequence ID" value="NZ_BMHJ01000021.1"/>
</dbReference>
<feature type="binding site" evidence="4">
    <location>
        <position position="139"/>
    </location>
    <ligand>
        <name>NAD(+)</name>
        <dbReference type="ChEBI" id="CHEBI:57540"/>
    </ligand>
</feature>
<protein>
    <submittedName>
        <fullName evidence="8">3-hydroxybutyryl-CoA dehydrogenase</fullName>
        <ecNumber evidence="8">1.1.1.157</ecNumber>
    </submittedName>
</protein>
<dbReference type="FunFam" id="3.40.50.720:FF:000009">
    <property type="entry name" value="Fatty oxidation complex, alpha subunit"/>
    <property type="match status" value="1"/>
</dbReference>
<evidence type="ECO:0000313" key="8">
    <source>
        <dbReference type="EMBL" id="AKH16058.1"/>
    </source>
</evidence>
<dbReference type="GO" id="GO:0006635">
    <property type="term" value="P:fatty acid beta-oxidation"/>
    <property type="evidence" value="ECO:0007669"/>
    <property type="project" value="TreeGrafter"/>
</dbReference>
<dbReference type="GO" id="GO:0070403">
    <property type="term" value="F:NAD+ binding"/>
    <property type="evidence" value="ECO:0007669"/>
    <property type="project" value="InterPro"/>
</dbReference>
<gene>
    <name evidence="9" type="ORF">J2Y00_000716</name>
    <name evidence="8" type="ORF">SY84_02250</name>
</gene>
<keyword evidence="4" id="KW-0520">NAD</keyword>
<evidence type="ECO:0000256" key="3">
    <source>
        <dbReference type="PIRSR" id="PIRSR000105-1"/>
    </source>
</evidence>
<feature type="binding site" evidence="4">
    <location>
        <position position="93"/>
    </location>
    <ligand>
        <name>NAD(+)</name>
        <dbReference type="ChEBI" id="CHEBI:57540"/>
    </ligand>
</feature>
<dbReference type="OrthoDB" id="9771883at2"/>
<feature type="binding site" evidence="5">
    <location>
        <position position="53"/>
    </location>
    <ligand>
        <name>CoA</name>
        <dbReference type="ChEBI" id="CHEBI:57287"/>
    </ligand>
</feature>
<feature type="domain" description="3-hydroxyacyl-CoA dehydrogenase NAD binding" evidence="7">
    <location>
        <begin position="3"/>
        <end position="179"/>
    </location>
</feature>
<accession>A0A0F7JMH4</accession>
<dbReference type="SUPFAM" id="SSF48179">
    <property type="entry name" value="6-phosphogluconate dehydrogenase C-terminal domain-like"/>
    <property type="match status" value="1"/>
</dbReference>
<dbReference type="InterPro" id="IPR036291">
    <property type="entry name" value="NAD(P)-bd_dom_sf"/>
</dbReference>
<dbReference type="Gene3D" id="1.10.1040.10">
    <property type="entry name" value="N-(1-d-carboxylethyl)-l-norvaline Dehydrogenase, domain 2"/>
    <property type="match status" value="1"/>
</dbReference>
<name>A0A0F7JMH4_9DEIO</name>
<dbReference type="InterPro" id="IPR006108">
    <property type="entry name" value="3HC_DH_C"/>
</dbReference>
<dbReference type="Proteomes" id="UP000034024">
    <property type="component" value="Chromosome"/>
</dbReference>
<dbReference type="PROSITE" id="PS00067">
    <property type="entry name" value="3HCDH"/>
    <property type="match status" value="1"/>
</dbReference>
<sequence>MKFGVIGAGQMGGGIAQVAAQSGFDVVVQDVKQEFLDRGRAVIEKSVAKLHEKGRLTDTPDVILGRMVFTTDLNAFADCDLVVEAIVENEGVKADLFRQLGQIVKPEGVLASNTSSIPITALASASGRPDKFIGMHFMNPVPLMQLVEVIRGYSTSDETAQFVTQTAERMGKTPLACNDFPGFVSNRILMPMLNEAIQCVMEGVAEPEAIDGIMKLGMNHPMGPLTLADFIGLDTCLAIMEVLHKGLGDDKYRPSPLLRKMVQAGLLGRKSGQGFYTY</sequence>
<dbReference type="KEGG" id="dch:SY84_02250"/>
<dbReference type="Proteomes" id="UP001185331">
    <property type="component" value="Unassembled WGS sequence"/>
</dbReference>
<dbReference type="Pfam" id="PF00725">
    <property type="entry name" value="3HCDH"/>
    <property type="match status" value="1"/>
</dbReference>
<evidence type="ECO:0000256" key="4">
    <source>
        <dbReference type="PIRSR" id="PIRSR000105-2"/>
    </source>
</evidence>
<evidence type="ECO:0000313" key="9">
    <source>
        <dbReference type="EMBL" id="MDR6217159.1"/>
    </source>
</evidence>
<reference evidence="9" key="2">
    <citation type="submission" date="2023-07" db="EMBL/GenBank/DDBJ databases">
        <title>Sorghum-associated microbial communities from plants grown in Nebraska, USA.</title>
        <authorList>
            <person name="Schachtman D."/>
        </authorList>
    </citation>
    <scope>NUCLEOTIDE SEQUENCE</scope>
    <source>
        <strain evidence="9">BE330</strain>
    </source>
</reference>
<evidence type="ECO:0000256" key="2">
    <source>
        <dbReference type="ARBA" id="ARBA00023002"/>
    </source>
</evidence>
<dbReference type="EC" id="1.1.1.157" evidence="8"/>
<dbReference type="PANTHER" id="PTHR48075:SF5">
    <property type="entry name" value="3-HYDROXYBUTYRYL-COA DEHYDROGENASE"/>
    <property type="match status" value="1"/>
</dbReference>
<dbReference type="InterPro" id="IPR008927">
    <property type="entry name" value="6-PGluconate_DH-like_C_sf"/>
</dbReference>
<feature type="binding site" evidence="4">
    <location>
        <position position="88"/>
    </location>
    <ligand>
        <name>NAD(+)</name>
        <dbReference type="ChEBI" id="CHEBI:57540"/>
    </ligand>
</feature>
<feature type="binding site" evidence="5">
    <location>
        <position position="46"/>
    </location>
    <ligand>
        <name>CoA</name>
        <dbReference type="ChEBI" id="CHEBI:57287"/>
    </ligand>
</feature>
<feature type="binding site" evidence="4">
    <location>
        <begin position="7"/>
        <end position="12"/>
    </location>
    <ligand>
        <name>NAD(+)</name>
        <dbReference type="ChEBI" id="CHEBI:57540"/>
    </ligand>
</feature>
<comment type="similarity">
    <text evidence="1">Belongs to the 3-hydroxyacyl-CoA dehydrogenase family.</text>
</comment>
<organism evidence="8 10">
    <name type="scientific">Deinococcus soli</name>
    <name type="common">ex Cha et al. 2016</name>
    <dbReference type="NCBI Taxonomy" id="1309411"/>
    <lineage>
        <taxon>Bacteria</taxon>
        <taxon>Thermotogati</taxon>
        <taxon>Deinococcota</taxon>
        <taxon>Deinococci</taxon>
        <taxon>Deinococcales</taxon>
        <taxon>Deinococcaceae</taxon>
        <taxon>Deinococcus</taxon>
    </lineage>
</organism>
<dbReference type="SUPFAM" id="SSF51735">
    <property type="entry name" value="NAD(P)-binding Rossmann-fold domains"/>
    <property type="match status" value="1"/>
</dbReference>
<dbReference type="PIRSF" id="PIRSF000105">
    <property type="entry name" value="HCDH"/>
    <property type="match status" value="1"/>
</dbReference>
<dbReference type="GO" id="GO:0008691">
    <property type="term" value="F:3-hydroxybutyryl-CoA dehydrogenase activity"/>
    <property type="evidence" value="ECO:0007669"/>
    <property type="project" value="UniProtKB-EC"/>
</dbReference>
<dbReference type="EMBL" id="CP011389">
    <property type="protein sequence ID" value="AKH16058.1"/>
    <property type="molecule type" value="Genomic_DNA"/>
</dbReference>
<reference evidence="8 10" key="1">
    <citation type="submission" date="2015-01" db="EMBL/GenBank/DDBJ databases">
        <title>Deinococcus soli/N5/whole genome sequencing.</title>
        <authorList>
            <person name="Kim M.K."/>
            <person name="Srinivasan S."/>
            <person name="Lee J.-J."/>
        </authorList>
    </citation>
    <scope>NUCLEOTIDE SEQUENCE [LARGE SCALE GENOMIC DNA]</scope>
    <source>
        <strain evidence="8 10">N5</strain>
    </source>
</reference>
<feature type="binding site" evidence="5">
    <location>
        <position position="115"/>
    </location>
    <ligand>
        <name>CoA</name>
        <dbReference type="ChEBI" id="CHEBI:57287"/>
    </ligand>
</feature>
<feature type="binding site" evidence="4">
    <location>
        <position position="270"/>
    </location>
    <ligand>
        <name>NAD(+)</name>
        <dbReference type="ChEBI" id="CHEBI:57540"/>
    </ligand>
</feature>
<dbReference type="AlphaFoldDB" id="A0A0F7JMH4"/>
<dbReference type="NCBIfam" id="NF004474">
    <property type="entry name" value="PRK05808.1"/>
    <property type="match status" value="1"/>
</dbReference>
<proteinExistence type="inferred from homology"/>
<dbReference type="PANTHER" id="PTHR48075">
    <property type="entry name" value="3-HYDROXYACYL-COA DEHYDROGENASE FAMILY PROTEIN"/>
    <property type="match status" value="1"/>
</dbReference>
<dbReference type="InterPro" id="IPR013328">
    <property type="entry name" value="6PGD_dom2"/>
</dbReference>
<evidence type="ECO:0000256" key="1">
    <source>
        <dbReference type="ARBA" id="ARBA00009463"/>
    </source>
</evidence>
<dbReference type="InterPro" id="IPR006180">
    <property type="entry name" value="3-OHacyl-CoA_DH_CS"/>
</dbReference>
<dbReference type="NCBIfam" id="NF005875">
    <property type="entry name" value="PRK07819.1"/>
    <property type="match status" value="1"/>
</dbReference>
<evidence type="ECO:0000259" key="6">
    <source>
        <dbReference type="Pfam" id="PF00725"/>
    </source>
</evidence>
<feature type="binding site" evidence="4">
    <location>
        <position position="30"/>
    </location>
    <ligand>
        <name>NAD(+)</name>
        <dbReference type="ChEBI" id="CHEBI:57540"/>
    </ligand>
</feature>
<evidence type="ECO:0000259" key="7">
    <source>
        <dbReference type="Pfam" id="PF02737"/>
    </source>
</evidence>
<dbReference type="InterPro" id="IPR022694">
    <property type="entry name" value="3-OHacyl-CoA_DH"/>
</dbReference>
<feature type="site" description="Important for catalytic activity" evidence="3">
    <location>
        <position position="136"/>
    </location>
</feature>
<keyword evidence="10" id="KW-1185">Reference proteome</keyword>
<dbReference type="Pfam" id="PF02737">
    <property type="entry name" value="3HCDH_N"/>
    <property type="match status" value="1"/>
</dbReference>
<evidence type="ECO:0000313" key="10">
    <source>
        <dbReference type="Proteomes" id="UP000034024"/>
    </source>
</evidence>
<dbReference type="InterPro" id="IPR006176">
    <property type="entry name" value="3-OHacyl-CoA_DH_NAD-bd"/>
</dbReference>
<feature type="binding site" evidence="4">
    <location>
        <position position="115"/>
    </location>
    <ligand>
        <name>NAD(+)</name>
        <dbReference type="ChEBI" id="CHEBI:57540"/>
    </ligand>
</feature>